<comment type="caution">
    <text evidence="9">The sequence shown here is derived from an EMBL/GenBank/DDBJ whole genome shotgun (WGS) entry which is preliminary data.</text>
</comment>
<dbReference type="GO" id="GO:0006508">
    <property type="term" value="P:proteolysis"/>
    <property type="evidence" value="ECO:0007669"/>
    <property type="project" value="UniProtKB-KW"/>
</dbReference>
<dbReference type="Gene3D" id="3.40.140.10">
    <property type="entry name" value="Cytidine Deaminase, domain 2"/>
    <property type="match status" value="1"/>
</dbReference>
<keyword evidence="4" id="KW-0378">Hydrolase</keyword>
<evidence type="ECO:0000256" key="2">
    <source>
        <dbReference type="ARBA" id="ARBA00022670"/>
    </source>
</evidence>
<keyword evidence="10" id="KW-1185">Reference proteome</keyword>
<dbReference type="InterPro" id="IPR020891">
    <property type="entry name" value="UPF0758_CS"/>
</dbReference>
<comment type="similarity">
    <text evidence="1 7">Belongs to the UPF0758 family.</text>
</comment>
<dbReference type="InterPro" id="IPR001405">
    <property type="entry name" value="UPF0758"/>
</dbReference>
<keyword evidence="2" id="KW-0645">Protease</keyword>
<sequence length="224" mass="25831">MSLINVYPKNYLQAKVAKFSSAALTDRELLTFLFEQHYSQNKSKQLVDKFFKEYESLGYLEYFTLTDWQKFLADADKAAVFASLCEFARRYRSQRHLNLGQIYSSKEVGEFLIERLGANKQECLVLLVLDNKNQLLDMKTIFKGTLNSSLVHPREIFNFALRYSAARFMVAHNHPSGNLQPSQNDLAMTKRLQQAGEIMGIELLDHIIVGNDNYLSMREEGIIN</sequence>
<keyword evidence="6" id="KW-0482">Metalloprotease</keyword>
<dbReference type="EMBL" id="AYYP01000022">
    <property type="protein sequence ID" value="KRM64923.1"/>
    <property type="molecule type" value="Genomic_DNA"/>
</dbReference>
<dbReference type="Pfam" id="PF04002">
    <property type="entry name" value="RadC"/>
    <property type="match status" value="1"/>
</dbReference>
<dbReference type="PATRIC" id="fig|1423718.3.peg.1638"/>
<dbReference type="GeneID" id="75137612"/>
<keyword evidence="5" id="KW-0862">Zinc</keyword>
<accession>A0A0R2AK91</accession>
<dbReference type="InterPro" id="IPR025657">
    <property type="entry name" value="RadC_JAB"/>
</dbReference>
<dbReference type="CDD" id="cd08071">
    <property type="entry name" value="MPN_DUF2466"/>
    <property type="match status" value="1"/>
</dbReference>
<evidence type="ECO:0000256" key="3">
    <source>
        <dbReference type="ARBA" id="ARBA00022723"/>
    </source>
</evidence>
<dbReference type="InterPro" id="IPR037518">
    <property type="entry name" value="MPN"/>
</dbReference>
<gene>
    <name evidence="9" type="ORF">FC14_GL001573</name>
</gene>
<evidence type="ECO:0000256" key="4">
    <source>
        <dbReference type="ARBA" id="ARBA00022801"/>
    </source>
</evidence>
<dbReference type="PROSITE" id="PS01302">
    <property type="entry name" value="UPF0758"/>
    <property type="match status" value="1"/>
</dbReference>
<dbReference type="GO" id="GO:0008237">
    <property type="term" value="F:metallopeptidase activity"/>
    <property type="evidence" value="ECO:0007669"/>
    <property type="project" value="UniProtKB-KW"/>
</dbReference>
<dbReference type="NCBIfam" id="NF000642">
    <property type="entry name" value="PRK00024.1"/>
    <property type="match status" value="1"/>
</dbReference>
<name>A0A0R2AK91_9LACO</name>
<dbReference type="GO" id="GO:0046872">
    <property type="term" value="F:metal ion binding"/>
    <property type="evidence" value="ECO:0007669"/>
    <property type="project" value="UniProtKB-KW"/>
</dbReference>
<evidence type="ECO:0000256" key="1">
    <source>
        <dbReference type="ARBA" id="ARBA00010243"/>
    </source>
</evidence>
<dbReference type="PANTHER" id="PTHR30471:SF3">
    <property type="entry name" value="UPF0758 PROTEIN YEES-RELATED"/>
    <property type="match status" value="1"/>
</dbReference>
<dbReference type="SUPFAM" id="SSF102712">
    <property type="entry name" value="JAB1/MPN domain"/>
    <property type="match status" value="1"/>
</dbReference>
<dbReference type="Proteomes" id="UP000051008">
    <property type="component" value="Unassembled WGS sequence"/>
</dbReference>
<dbReference type="NCBIfam" id="TIGR00608">
    <property type="entry name" value="radc"/>
    <property type="match status" value="1"/>
</dbReference>
<evidence type="ECO:0000256" key="5">
    <source>
        <dbReference type="ARBA" id="ARBA00022833"/>
    </source>
</evidence>
<dbReference type="OrthoDB" id="9804482at2"/>
<feature type="domain" description="MPN" evidence="8">
    <location>
        <begin position="101"/>
        <end position="223"/>
    </location>
</feature>
<dbReference type="AlphaFoldDB" id="A0A0R2AK91"/>
<protein>
    <submittedName>
        <fullName evidence="9">Dna repair protein</fullName>
    </submittedName>
</protein>
<reference evidence="9 10" key="1">
    <citation type="journal article" date="2015" name="Genome Announc.">
        <title>Expanding the biotechnology potential of lactobacilli through comparative genomics of 213 strains and associated genera.</title>
        <authorList>
            <person name="Sun Z."/>
            <person name="Harris H.M."/>
            <person name="McCann A."/>
            <person name="Guo C."/>
            <person name="Argimon S."/>
            <person name="Zhang W."/>
            <person name="Yang X."/>
            <person name="Jeffery I.B."/>
            <person name="Cooney J.C."/>
            <person name="Kagawa T.F."/>
            <person name="Liu W."/>
            <person name="Song Y."/>
            <person name="Salvetti E."/>
            <person name="Wrobel A."/>
            <person name="Rasinkangas P."/>
            <person name="Parkhill J."/>
            <person name="Rea M.C."/>
            <person name="O'Sullivan O."/>
            <person name="Ritari J."/>
            <person name="Douillard F.P."/>
            <person name="Paul Ross R."/>
            <person name="Yang R."/>
            <person name="Briner A.E."/>
            <person name="Felis G.E."/>
            <person name="de Vos W.M."/>
            <person name="Barrangou R."/>
            <person name="Klaenhammer T.R."/>
            <person name="Caufield P.W."/>
            <person name="Cui Y."/>
            <person name="Zhang H."/>
            <person name="O'Toole P.W."/>
        </authorList>
    </citation>
    <scope>NUCLEOTIDE SEQUENCE [LARGE SCALE GENOMIC DNA]</scope>
    <source>
        <strain evidence="9 10">DSM 20509</strain>
    </source>
</reference>
<organism evidence="9 10">
    <name type="scientific">Ligilactobacillus agilis DSM 20509</name>
    <dbReference type="NCBI Taxonomy" id="1423718"/>
    <lineage>
        <taxon>Bacteria</taxon>
        <taxon>Bacillati</taxon>
        <taxon>Bacillota</taxon>
        <taxon>Bacilli</taxon>
        <taxon>Lactobacillales</taxon>
        <taxon>Lactobacillaceae</taxon>
        <taxon>Ligilactobacillus</taxon>
    </lineage>
</organism>
<keyword evidence="3" id="KW-0479">Metal-binding</keyword>
<evidence type="ECO:0000313" key="10">
    <source>
        <dbReference type="Proteomes" id="UP000051008"/>
    </source>
</evidence>
<evidence type="ECO:0000313" key="9">
    <source>
        <dbReference type="EMBL" id="KRM64923.1"/>
    </source>
</evidence>
<proteinExistence type="inferred from homology"/>
<evidence type="ECO:0000259" key="8">
    <source>
        <dbReference type="PROSITE" id="PS50249"/>
    </source>
</evidence>
<evidence type="ECO:0000256" key="7">
    <source>
        <dbReference type="RuleBase" id="RU003797"/>
    </source>
</evidence>
<dbReference type="PANTHER" id="PTHR30471">
    <property type="entry name" value="DNA REPAIR PROTEIN RADC"/>
    <property type="match status" value="1"/>
</dbReference>
<evidence type="ECO:0000256" key="6">
    <source>
        <dbReference type="ARBA" id="ARBA00023049"/>
    </source>
</evidence>
<dbReference type="PROSITE" id="PS50249">
    <property type="entry name" value="MPN"/>
    <property type="match status" value="1"/>
</dbReference>
<dbReference type="RefSeq" id="WP_082618675.1">
    <property type="nucleotide sequence ID" value="NZ_AYYP01000022.1"/>
</dbReference>